<dbReference type="Proteomes" id="UP000297245">
    <property type="component" value="Unassembled WGS sequence"/>
</dbReference>
<feature type="chain" id="PRO_5020624355" evidence="1">
    <location>
        <begin position="21"/>
        <end position="81"/>
    </location>
</feature>
<evidence type="ECO:0000313" key="2">
    <source>
        <dbReference type="EMBL" id="THU91777.1"/>
    </source>
</evidence>
<name>A0A4S8LQU8_DENBC</name>
<evidence type="ECO:0000313" key="3">
    <source>
        <dbReference type="Proteomes" id="UP000297245"/>
    </source>
</evidence>
<gene>
    <name evidence="2" type="ORF">K435DRAFT_758896</name>
</gene>
<accession>A0A4S8LQU8</accession>
<organism evidence="2 3">
    <name type="scientific">Dendrothele bispora (strain CBS 962.96)</name>
    <dbReference type="NCBI Taxonomy" id="1314807"/>
    <lineage>
        <taxon>Eukaryota</taxon>
        <taxon>Fungi</taxon>
        <taxon>Dikarya</taxon>
        <taxon>Basidiomycota</taxon>
        <taxon>Agaricomycotina</taxon>
        <taxon>Agaricomycetes</taxon>
        <taxon>Agaricomycetidae</taxon>
        <taxon>Agaricales</taxon>
        <taxon>Agaricales incertae sedis</taxon>
        <taxon>Dendrothele</taxon>
    </lineage>
</organism>
<keyword evidence="1" id="KW-0732">Signal</keyword>
<protein>
    <submittedName>
        <fullName evidence="2">Uncharacterized protein</fullName>
    </submittedName>
</protein>
<proteinExistence type="predicted"/>
<feature type="signal peptide" evidence="1">
    <location>
        <begin position="1"/>
        <end position="20"/>
    </location>
</feature>
<sequence length="81" mass="8783">MPLFSCSCLTSLYLIPRGLASNSSPVPPSSPLGQYSKKLSFLSLTCSFRCTLVYFIALPSLPPIDFGSLRSKDCPSYTLVT</sequence>
<reference evidence="2 3" key="1">
    <citation type="journal article" date="2019" name="Nat. Ecol. Evol.">
        <title>Megaphylogeny resolves global patterns of mushroom evolution.</title>
        <authorList>
            <person name="Varga T."/>
            <person name="Krizsan K."/>
            <person name="Foldi C."/>
            <person name="Dima B."/>
            <person name="Sanchez-Garcia M."/>
            <person name="Sanchez-Ramirez S."/>
            <person name="Szollosi G.J."/>
            <person name="Szarkandi J.G."/>
            <person name="Papp V."/>
            <person name="Albert L."/>
            <person name="Andreopoulos W."/>
            <person name="Angelini C."/>
            <person name="Antonin V."/>
            <person name="Barry K.W."/>
            <person name="Bougher N.L."/>
            <person name="Buchanan P."/>
            <person name="Buyck B."/>
            <person name="Bense V."/>
            <person name="Catcheside P."/>
            <person name="Chovatia M."/>
            <person name="Cooper J."/>
            <person name="Damon W."/>
            <person name="Desjardin D."/>
            <person name="Finy P."/>
            <person name="Geml J."/>
            <person name="Haridas S."/>
            <person name="Hughes K."/>
            <person name="Justo A."/>
            <person name="Karasinski D."/>
            <person name="Kautmanova I."/>
            <person name="Kiss B."/>
            <person name="Kocsube S."/>
            <person name="Kotiranta H."/>
            <person name="LaButti K.M."/>
            <person name="Lechner B.E."/>
            <person name="Liimatainen K."/>
            <person name="Lipzen A."/>
            <person name="Lukacs Z."/>
            <person name="Mihaltcheva S."/>
            <person name="Morgado L.N."/>
            <person name="Niskanen T."/>
            <person name="Noordeloos M.E."/>
            <person name="Ohm R.A."/>
            <person name="Ortiz-Santana B."/>
            <person name="Ovrebo C."/>
            <person name="Racz N."/>
            <person name="Riley R."/>
            <person name="Savchenko A."/>
            <person name="Shiryaev A."/>
            <person name="Soop K."/>
            <person name="Spirin V."/>
            <person name="Szebenyi C."/>
            <person name="Tomsovsky M."/>
            <person name="Tulloss R.E."/>
            <person name="Uehling J."/>
            <person name="Grigoriev I.V."/>
            <person name="Vagvolgyi C."/>
            <person name="Papp T."/>
            <person name="Martin F.M."/>
            <person name="Miettinen O."/>
            <person name="Hibbett D.S."/>
            <person name="Nagy L.G."/>
        </authorList>
    </citation>
    <scope>NUCLEOTIDE SEQUENCE [LARGE SCALE GENOMIC DNA]</scope>
    <source>
        <strain evidence="2 3">CBS 962.96</strain>
    </source>
</reference>
<keyword evidence="3" id="KW-1185">Reference proteome</keyword>
<dbReference type="AlphaFoldDB" id="A0A4S8LQU8"/>
<dbReference type="EMBL" id="ML179298">
    <property type="protein sequence ID" value="THU91777.1"/>
    <property type="molecule type" value="Genomic_DNA"/>
</dbReference>
<evidence type="ECO:0000256" key="1">
    <source>
        <dbReference type="SAM" id="SignalP"/>
    </source>
</evidence>